<accession>F8Q573</accession>
<sequence length="470" mass="53236">MLWLVFPLIWDRRSRKTHRPGYIVNPPNHPGHHPPHLRPHLPWPPTLWSTRAEEVRDAFLHAYSGYQEFAVPHDELLPVSGGNDTYVAFFETTIRYLGGLLSAYALSGEPLLLARADDLGKALLPALNTSSGLPIGGTKAGWNPNVLWAEAMSCQLEYKYLAHLTGRSQYYHKVEAIMDIMHNANIKDGLYPTLWNLKDGTPTNSAYVDLNSAKGIIDNLLFLTPKRQLLYVTDTIGGKPSHIFEHLSCFLPGLLALGAHTLDLAPAEKQIHEWAASGLAYTCWTSYADQATGLGPDEMVMVAGATQNVTSGRWVDVVADWVDQGRPGGLPPGLHEPPVVKVGTTEERDYYAKKNSYLLRPETLESFYILWRTTGDERWRERGWSVFQAIQKFTRTKYGYASIRLVDNAFPTMLDEMPSYFLAETLKYLYLLFTDEELIPLDRWVFNTEAHPLPVFEWTNWEKAEYNILS</sequence>
<comment type="pathway">
    <text evidence="2">Protein modification; protein glycosylation.</text>
</comment>
<protein>
    <recommendedName>
        <fullName evidence="8">alpha-1,2-Mannosidase</fullName>
        <ecNumber evidence="8">3.2.1.-</ecNumber>
    </recommendedName>
</protein>
<organism evidence="10">
    <name type="scientific">Serpula lacrymans var. lacrymans (strain S7.3)</name>
    <name type="common">Dry rot fungus</name>
    <dbReference type="NCBI Taxonomy" id="936435"/>
    <lineage>
        <taxon>Eukaryota</taxon>
        <taxon>Fungi</taxon>
        <taxon>Dikarya</taxon>
        <taxon>Basidiomycota</taxon>
        <taxon>Agaricomycotina</taxon>
        <taxon>Agaricomycetes</taxon>
        <taxon>Agaricomycetidae</taxon>
        <taxon>Boletales</taxon>
        <taxon>Coniophorineae</taxon>
        <taxon>Serpulaceae</taxon>
        <taxon>Serpula</taxon>
    </lineage>
</organism>
<comment type="similarity">
    <text evidence="3 8">Belongs to the glycosyl hydrolase 47 family.</text>
</comment>
<evidence type="ECO:0000256" key="4">
    <source>
        <dbReference type="ARBA" id="ARBA00022801"/>
    </source>
</evidence>
<evidence type="ECO:0000256" key="7">
    <source>
        <dbReference type="PIRSR" id="PIRSR601382-3"/>
    </source>
</evidence>
<dbReference type="GO" id="GO:0036503">
    <property type="term" value="P:ERAD pathway"/>
    <property type="evidence" value="ECO:0007669"/>
    <property type="project" value="UniProtKB-ARBA"/>
</dbReference>
<dbReference type="GO" id="GO:0005783">
    <property type="term" value="C:endoplasmic reticulum"/>
    <property type="evidence" value="ECO:0007669"/>
    <property type="project" value="TreeGrafter"/>
</dbReference>
<evidence type="ECO:0000256" key="5">
    <source>
        <dbReference type="ARBA" id="ARBA00023157"/>
    </source>
</evidence>
<evidence type="ECO:0000256" key="2">
    <source>
        <dbReference type="ARBA" id="ARBA00004922"/>
    </source>
</evidence>
<evidence type="ECO:0000256" key="3">
    <source>
        <dbReference type="ARBA" id="ARBA00007658"/>
    </source>
</evidence>
<evidence type="ECO:0000256" key="1">
    <source>
        <dbReference type="ARBA" id="ARBA00001913"/>
    </source>
</evidence>
<feature type="disulfide bond" evidence="7">
    <location>
        <begin position="249"/>
        <end position="283"/>
    </location>
</feature>
<keyword evidence="5 7" id="KW-1015">Disulfide bond</keyword>
<evidence type="ECO:0000313" key="9">
    <source>
        <dbReference type="EMBL" id="EGN96700.1"/>
    </source>
</evidence>
<comment type="cofactor">
    <cofactor evidence="1 6">
        <name>Ca(2+)</name>
        <dbReference type="ChEBI" id="CHEBI:29108"/>
    </cofactor>
</comment>
<dbReference type="InterPro" id="IPR036026">
    <property type="entry name" value="Seven-hairpin_glycosidases"/>
</dbReference>
<feature type="binding site" evidence="6">
    <location>
        <position position="448"/>
    </location>
    <ligand>
        <name>Ca(2+)</name>
        <dbReference type="ChEBI" id="CHEBI:29108"/>
    </ligand>
</feature>
<dbReference type="OrthoDB" id="8118055at2759"/>
<proteinExistence type="inferred from homology"/>
<keyword evidence="8" id="KW-0326">Glycosidase</keyword>
<dbReference type="HOGENOM" id="CLU_003818_0_2_1"/>
<evidence type="ECO:0000256" key="6">
    <source>
        <dbReference type="PIRSR" id="PIRSR601382-2"/>
    </source>
</evidence>
<dbReference type="EMBL" id="GL945483">
    <property type="protein sequence ID" value="EGN96700.1"/>
    <property type="molecule type" value="Genomic_DNA"/>
</dbReference>
<dbReference type="AlphaFoldDB" id="F8Q573"/>
<dbReference type="Gene3D" id="1.50.10.10">
    <property type="match status" value="3"/>
</dbReference>
<dbReference type="STRING" id="936435.F8Q573"/>
<dbReference type="InParanoid" id="F8Q573"/>
<dbReference type="InterPro" id="IPR012341">
    <property type="entry name" value="6hp_glycosidase-like_sf"/>
</dbReference>
<evidence type="ECO:0000256" key="8">
    <source>
        <dbReference type="RuleBase" id="RU361193"/>
    </source>
</evidence>
<dbReference type="EC" id="3.2.1.-" evidence="8"/>
<dbReference type="InterPro" id="IPR001382">
    <property type="entry name" value="Glyco_hydro_47"/>
</dbReference>
<gene>
    <name evidence="9" type="ORF">SERLA73DRAFT_58044</name>
</gene>
<reference evidence="10" key="1">
    <citation type="journal article" date="2011" name="Science">
        <title>The plant cell wall-decomposing machinery underlies the functional diversity of forest fungi.</title>
        <authorList>
            <person name="Eastwood D.C."/>
            <person name="Floudas D."/>
            <person name="Binder M."/>
            <person name="Majcherczyk A."/>
            <person name="Schneider P."/>
            <person name="Aerts A."/>
            <person name="Asiegbu F.O."/>
            <person name="Baker S.E."/>
            <person name="Barry K."/>
            <person name="Bendiksby M."/>
            <person name="Blumentritt M."/>
            <person name="Coutinho P.M."/>
            <person name="Cullen D."/>
            <person name="de Vries R.P."/>
            <person name="Gathman A."/>
            <person name="Goodell B."/>
            <person name="Henrissat B."/>
            <person name="Ihrmark K."/>
            <person name="Kauserud H."/>
            <person name="Kohler A."/>
            <person name="LaButti K."/>
            <person name="Lapidus A."/>
            <person name="Lavin J.L."/>
            <person name="Lee Y.-H."/>
            <person name="Lindquist E."/>
            <person name="Lilly W."/>
            <person name="Lucas S."/>
            <person name="Morin E."/>
            <person name="Murat C."/>
            <person name="Oguiza J.A."/>
            <person name="Park J."/>
            <person name="Pisabarro A.G."/>
            <person name="Riley R."/>
            <person name="Rosling A."/>
            <person name="Salamov A."/>
            <person name="Schmidt O."/>
            <person name="Schmutz J."/>
            <person name="Skrede I."/>
            <person name="Stenlid J."/>
            <person name="Wiebenga A."/>
            <person name="Xie X."/>
            <person name="Kuees U."/>
            <person name="Hibbett D.S."/>
            <person name="Hoffmeister D."/>
            <person name="Hoegberg N."/>
            <person name="Martin F."/>
            <person name="Grigoriev I.V."/>
            <person name="Watkinson S.C."/>
        </authorList>
    </citation>
    <scope>NUCLEOTIDE SEQUENCE [LARGE SCALE GENOMIC DNA]</scope>
    <source>
        <strain evidence="10">strain S7.3</strain>
    </source>
</reference>
<dbReference type="GO" id="GO:0016020">
    <property type="term" value="C:membrane"/>
    <property type="evidence" value="ECO:0007669"/>
    <property type="project" value="InterPro"/>
</dbReference>
<dbReference type="InterPro" id="IPR050749">
    <property type="entry name" value="Glycosyl_Hydrolase_47"/>
</dbReference>
<dbReference type="GO" id="GO:0005509">
    <property type="term" value="F:calcium ion binding"/>
    <property type="evidence" value="ECO:0007669"/>
    <property type="project" value="InterPro"/>
</dbReference>
<dbReference type="Proteomes" id="UP000008063">
    <property type="component" value="Unassembled WGS sequence"/>
</dbReference>
<keyword evidence="10" id="KW-1185">Reference proteome</keyword>
<dbReference type="Pfam" id="PF01532">
    <property type="entry name" value="Glyco_hydro_47"/>
    <property type="match status" value="2"/>
</dbReference>
<dbReference type="OMA" id="FEWADWE"/>
<keyword evidence="4 8" id="KW-0378">Hydrolase</keyword>
<dbReference type="PRINTS" id="PR00747">
    <property type="entry name" value="GLYHDRLASE47"/>
</dbReference>
<dbReference type="GO" id="GO:0005975">
    <property type="term" value="P:carbohydrate metabolic process"/>
    <property type="evidence" value="ECO:0007669"/>
    <property type="project" value="InterPro"/>
</dbReference>
<keyword evidence="6" id="KW-0106">Calcium</keyword>
<evidence type="ECO:0000313" key="10">
    <source>
        <dbReference type="Proteomes" id="UP000008063"/>
    </source>
</evidence>
<keyword evidence="6" id="KW-0479">Metal-binding</keyword>
<dbReference type="GO" id="GO:0004571">
    <property type="term" value="F:mannosyl-oligosaccharide 1,2-alpha-mannosidase activity"/>
    <property type="evidence" value="ECO:0007669"/>
    <property type="project" value="UniProtKB-EC"/>
</dbReference>
<dbReference type="PANTHER" id="PTHR11742">
    <property type="entry name" value="MANNOSYL-OLIGOSACCHARIDE ALPHA-1,2-MANNOSIDASE-RELATED"/>
    <property type="match status" value="1"/>
</dbReference>
<dbReference type="SUPFAM" id="SSF48225">
    <property type="entry name" value="Seven-hairpin glycosidases"/>
    <property type="match status" value="1"/>
</dbReference>
<name>F8Q573_SERL3</name>